<dbReference type="RefSeq" id="WP_344101271.1">
    <property type="nucleotide sequence ID" value="NZ_BAAAPC010000011.1"/>
</dbReference>
<name>A0ABN2T6I4_9ACTN</name>
<dbReference type="EMBL" id="BAAAPC010000011">
    <property type="protein sequence ID" value="GAA2000027.1"/>
    <property type="molecule type" value="Genomic_DNA"/>
</dbReference>
<evidence type="ECO:0000313" key="2">
    <source>
        <dbReference type="Proteomes" id="UP001501585"/>
    </source>
</evidence>
<gene>
    <name evidence="1" type="ORF">GCM10009799_29090</name>
</gene>
<accession>A0ABN2T6I4</accession>
<dbReference type="Proteomes" id="UP001501585">
    <property type="component" value="Unassembled WGS sequence"/>
</dbReference>
<proteinExistence type="predicted"/>
<reference evidence="1 2" key="1">
    <citation type="journal article" date="2019" name="Int. J. Syst. Evol. Microbiol.">
        <title>The Global Catalogue of Microorganisms (GCM) 10K type strain sequencing project: providing services to taxonomists for standard genome sequencing and annotation.</title>
        <authorList>
            <consortium name="The Broad Institute Genomics Platform"/>
            <consortium name="The Broad Institute Genome Sequencing Center for Infectious Disease"/>
            <person name="Wu L."/>
            <person name="Ma J."/>
        </authorList>
    </citation>
    <scope>NUCLEOTIDE SEQUENCE [LARGE SCALE GENOMIC DNA]</scope>
    <source>
        <strain evidence="1 2">JCM 15313</strain>
    </source>
</reference>
<sequence length="145" mass="15815">MLQTEDEILVQAHGAAAAANGGSARLNEFIASRRKTDTHEIDLVIPLPFEGAVKHVSSVLEQAGQRIGPPHVEWTHTDRDEGQQMVRILTDGGPKYKNPVVVTALVAQGRGDNSVVRLRAAAKEGLIRQHPGEHTAERFASWLIM</sequence>
<keyword evidence="2" id="KW-1185">Reference proteome</keyword>
<comment type="caution">
    <text evidence="1">The sequence shown here is derived from an EMBL/GenBank/DDBJ whole genome shotgun (WGS) entry which is preliminary data.</text>
</comment>
<protein>
    <submittedName>
        <fullName evidence="1">Uncharacterized protein</fullName>
    </submittedName>
</protein>
<organism evidence="1 2">
    <name type="scientific">Nocardiopsis rhodophaea</name>
    <dbReference type="NCBI Taxonomy" id="280238"/>
    <lineage>
        <taxon>Bacteria</taxon>
        <taxon>Bacillati</taxon>
        <taxon>Actinomycetota</taxon>
        <taxon>Actinomycetes</taxon>
        <taxon>Streptosporangiales</taxon>
        <taxon>Nocardiopsidaceae</taxon>
        <taxon>Nocardiopsis</taxon>
    </lineage>
</organism>
<evidence type="ECO:0000313" key="1">
    <source>
        <dbReference type="EMBL" id="GAA2000027.1"/>
    </source>
</evidence>